<organism evidence="2 3">
    <name type="scientific">Stakelama sediminis</name>
    <dbReference type="NCBI Taxonomy" id="463200"/>
    <lineage>
        <taxon>Bacteria</taxon>
        <taxon>Pseudomonadati</taxon>
        <taxon>Pseudomonadota</taxon>
        <taxon>Alphaproteobacteria</taxon>
        <taxon>Sphingomonadales</taxon>
        <taxon>Sphingomonadaceae</taxon>
        <taxon>Stakelama</taxon>
    </lineage>
</organism>
<dbReference type="EMBL" id="JACIJI010000001">
    <property type="protein sequence ID" value="MBB5717486.1"/>
    <property type="molecule type" value="Genomic_DNA"/>
</dbReference>
<dbReference type="AlphaFoldDB" id="A0A840YV90"/>
<dbReference type="PROSITE" id="PS52050">
    <property type="entry name" value="WYL"/>
    <property type="match status" value="1"/>
</dbReference>
<reference evidence="2 3" key="1">
    <citation type="submission" date="2020-08" db="EMBL/GenBank/DDBJ databases">
        <title>Genomic Encyclopedia of Type Strains, Phase IV (KMG-IV): sequencing the most valuable type-strain genomes for metagenomic binning, comparative biology and taxonomic classification.</title>
        <authorList>
            <person name="Goeker M."/>
        </authorList>
    </citation>
    <scope>NUCLEOTIDE SEQUENCE [LARGE SCALE GENOMIC DNA]</scope>
    <source>
        <strain evidence="2 3">DSM 27203</strain>
    </source>
</reference>
<dbReference type="RefSeq" id="WP_184001244.1">
    <property type="nucleotide sequence ID" value="NZ_BAABIF010000004.1"/>
</dbReference>
<keyword evidence="3" id="KW-1185">Reference proteome</keyword>
<feature type="region of interest" description="Disordered" evidence="1">
    <location>
        <begin position="90"/>
        <end position="109"/>
    </location>
</feature>
<comment type="caution">
    <text evidence="2">The sequence shown here is derived from an EMBL/GenBank/DDBJ whole genome shotgun (WGS) entry which is preliminary data.</text>
</comment>
<evidence type="ECO:0000313" key="3">
    <source>
        <dbReference type="Proteomes" id="UP000554342"/>
    </source>
</evidence>
<protein>
    <recommendedName>
        <fullName evidence="4">WYL domain-containing protein</fullName>
    </recommendedName>
</protein>
<proteinExistence type="predicted"/>
<evidence type="ECO:0000256" key="1">
    <source>
        <dbReference type="SAM" id="MobiDB-lite"/>
    </source>
</evidence>
<evidence type="ECO:0008006" key="4">
    <source>
        <dbReference type="Google" id="ProtNLM"/>
    </source>
</evidence>
<dbReference type="Proteomes" id="UP000554342">
    <property type="component" value="Unassembled WGS sequence"/>
</dbReference>
<accession>A0A840YV90</accession>
<name>A0A840YV90_9SPHN</name>
<sequence length="109" mass="12304">MTQNADPAAPVARKFIEAIALKRLIVAQYNGAEMHLAPHQLFSRHGDLYVSAFNPHKNWRSLEERRLGHFKLDGLSNVVVTEEAFEPLPTYDSSLPRESDEQLFEVSAA</sequence>
<evidence type="ECO:0000313" key="2">
    <source>
        <dbReference type="EMBL" id="MBB5717486.1"/>
    </source>
</evidence>
<gene>
    <name evidence="2" type="ORF">FHR23_000393</name>
</gene>